<evidence type="ECO:0000313" key="7">
    <source>
        <dbReference type="Proteomes" id="UP000188879"/>
    </source>
</evidence>
<dbReference type="EMBL" id="MLCO01000016">
    <property type="protein sequence ID" value="ONG58694.1"/>
    <property type="molecule type" value="Genomic_DNA"/>
</dbReference>
<keyword evidence="3" id="KW-0804">Transcription</keyword>
<keyword evidence="2" id="KW-0238">DNA-binding</keyword>
<keyword evidence="1" id="KW-0805">Transcription regulation</keyword>
<evidence type="ECO:0000313" key="6">
    <source>
        <dbReference type="EMBL" id="ONG58694.1"/>
    </source>
</evidence>
<dbReference type="AlphaFoldDB" id="A0A1V2H875"/>
<proteinExistence type="predicted"/>
<dbReference type="SUPFAM" id="SSF48008">
    <property type="entry name" value="GntR ligand-binding domain-like"/>
    <property type="match status" value="1"/>
</dbReference>
<dbReference type="Pfam" id="PF07729">
    <property type="entry name" value="FCD"/>
    <property type="match status" value="1"/>
</dbReference>
<feature type="domain" description="GntR C-terminal" evidence="5">
    <location>
        <begin position="39"/>
        <end position="164"/>
    </location>
</feature>
<dbReference type="Proteomes" id="UP000188879">
    <property type="component" value="Unassembled WGS sequence"/>
</dbReference>
<dbReference type="GO" id="GO:0003677">
    <property type="term" value="F:DNA binding"/>
    <property type="evidence" value="ECO:0007669"/>
    <property type="project" value="UniProtKB-KW"/>
</dbReference>
<gene>
    <name evidence="6" type="ORF">BKE38_02640</name>
</gene>
<evidence type="ECO:0000259" key="5">
    <source>
        <dbReference type="SMART" id="SM00895"/>
    </source>
</evidence>
<organism evidence="6 7">
    <name type="scientific">Teichococcus deserti</name>
    <dbReference type="NCBI Taxonomy" id="1817963"/>
    <lineage>
        <taxon>Bacteria</taxon>
        <taxon>Pseudomonadati</taxon>
        <taxon>Pseudomonadota</taxon>
        <taxon>Alphaproteobacteria</taxon>
        <taxon>Acetobacterales</taxon>
        <taxon>Roseomonadaceae</taxon>
        <taxon>Roseomonas</taxon>
    </lineage>
</organism>
<dbReference type="SMART" id="SM00895">
    <property type="entry name" value="FCD"/>
    <property type="match status" value="1"/>
</dbReference>
<keyword evidence="7" id="KW-1185">Reference proteome</keyword>
<evidence type="ECO:0000256" key="1">
    <source>
        <dbReference type="ARBA" id="ARBA00023015"/>
    </source>
</evidence>
<reference evidence="6 7" key="1">
    <citation type="submission" date="2016-10" db="EMBL/GenBank/DDBJ databases">
        <title>Draft Genome sequence of Roseomonas sp. strain M3.</title>
        <authorList>
            <person name="Subhash Y."/>
            <person name="Lee S."/>
        </authorList>
    </citation>
    <scope>NUCLEOTIDE SEQUENCE [LARGE SCALE GENOMIC DNA]</scope>
    <source>
        <strain evidence="6 7">M3</strain>
    </source>
</reference>
<dbReference type="PANTHER" id="PTHR43537">
    <property type="entry name" value="TRANSCRIPTIONAL REGULATOR, GNTR FAMILY"/>
    <property type="match status" value="1"/>
</dbReference>
<feature type="compositionally biased region" description="Acidic residues" evidence="4">
    <location>
        <begin position="192"/>
        <end position="202"/>
    </location>
</feature>
<dbReference type="PANTHER" id="PTHR43537:SF24">
    <property type="entry name" value="GLUCONATE OPERON TRANSCRIPTIONAL REPRESSOR"/>
    <property type="match status" value="1"/>
</dbReference>
<evidence type="ECO:0000256" key="4">
    <source>
        <dbReference type="SAM" id="MobiDB-lite"/>
    </source>
</evidence>
<dbReference type="Gene3D" id="1.20.120.530">
    <property type="entry name" value="GntR ligand-binding domain-like"/>
    <property type="match status" value="1"/>
</dbReference>
<accession>A0A1V2H875</accession>
<sequence>MARLELEGRLWRGVGQGTFLGPRPASEPLRVMPPGRPLDIMEARLALEPQLAGLAAAKANAENLAAIEQAVRRGSETADIESWGRWDTALHRAVAEAAQNPLLLALFEQLESCRIRGEWSMMRAALVDEAARRRGVAEHRRLAEAIAARDPAAAHAAMWDHLQSVASLIRDALRAGQAWGPGAAFGSVPREQEDDRDADAAE</sequence>
<dbReference type="InterPro" id="IPR008920">
    <property type="entry name" value="TF_FadR/GntR_C"/>
</dbReference>
<evidence type="ECO:0000256" key="2">
    <source>
        <dbReference type="ARBA" id="ARBA00023125"/>
    </source>
</evidence>
<evidence type="ECO:0000256" key="3">
    <source>
        <dbReference type="ARBA" id="ARBA00023163"/>
    </source>
</evidence>
<dbReference type="InterPro" id="IPR011711">
    <property type="entry name" value="GntR_C"/>
</dbReference>
<feature type="region of interest" description="Disordered" evidence="4">
    <location>
        <begin position="183"/>
        <end position="202"/>
    </location>
</feature>
<name>A0A1V2H875_9PROT</name>
<comment type="caution">
    <text evidence="6">The sequence shown here is derived from an EMBL/GenBank/DDBJ whole genome shotgun (WGS) entry which is preliminary data.</text>
</comment>
<protein>
    <recommendedName>
        <fullName evidence="5">GntR C-terminal domain-containing protein</fullName>
    </recommendedName>
</protein>